<evidence type="ECO:0000313" key="6">
    <source>
        <dbReference type="EMBL" id="KAG7662875.1"/>
    </source>
</evidence>
<reference evidence="6 7" key="1">
    <citation type="journal article" date="2021" name="DNA Res.">
        <title>Genome analysis of Candida subhashii reveals its hybrid nature and dual mitochondrial genome conformations.</title>
        <authorList>
            <person name="Mixao V."/>
            <person name="Hegedusova E."/>
            <person name="Saus E."/>
            <person name="Pryszcz L.P."/>
            <person name="Cillingova A."/>
            <person name="Nosek J."/>
            <person name="Gabaldon T."/>
        </authorList>
    </citation>
    <scope>NUCLEOTIDE SEQUENCE [LARGE SCALE GENOMIC DNA]</scope>
    <source>
        <strain evidence="6 7">CBS 10753</strain>
    </source>
</reference>
<dbReference type="PANTHER" id="PTHR45937">
    <property type="entry name" value="ASPARAGINE SYNTHETASE DOMAIN-CONTAINING PROTEIN 1"/>
    <property type="match status" value="1"/>
</dbReference>
<feature type="domain" description="Glutamine amidotransferase type-2" evidence="5">
    <location>
        <begin position="162"/>
        <end position="259"/>
    </location>
</feature>
<evidence type="ECO:0000256" key="2">
    <source>
        <dbReference type="ARBA" id="ARBA00022888"/>
    </source>
</evidence>
<accession>A0A8J5QV92</accession>
<protein>
    <recommendedName>
        <fullName evidence="8">Glutamine amidotransferase type-2 domain-containing protein</fullName>
    </recommendedName>
</protein>
<evidence type="ECO:0000256" key="1">
    <source>
        <dbReference type="ARBA" id="ARBA00022605"/>
    </source>
</evidence>
<feature type="domain" description="Asparagine synthetase" evidence="4">
    <location>
        <begin position="489"/>
        <end position="613"/>
    </location>
</feature>
<keyword evidence="1" id="KW-0028">Amino-acid biosynthesis</keyword>
<dbReference type="InterPro" id="IPR001962">
    <property type="entry name" value="Asn_synthase"/>
</dbReference>
<evidence type="ECO:0008006" key="8">
    <source>
        <dbReference type="Google" id="ProtNLM"/>
    </source>
</evidence>
<dbReference type="InterPro" id="IPR051857">
    <property type="entry name" value="Asn_synthetase_domain"/>
</dbReference>
<name>A0A8J5QV92_9ASCO</name>
<dbReference type="EMBL" id="JAGSYN010000160">
    <property type="protein sequence ID" value="KAG7662875.1"/>
    <property type="molecule type" value="Genomic_DNA"/>
</dbReference>
<dbReference type="OrthoDB" id="10252281at2759"/>
<dbReference type="RefSeq" id="XP_049263108.1">
    <property type="nucleotide sequence ID" value="XM_049407523.1"/>
</dbReference>
<organism evidence="6 7">
    <name type="scientific">[Candida] subhashii</name>
    <dbReference type="NCBI Taxonomy" id="561895"/>
    <lineage>
        <taxon>Eukaryota</taxon>
        <taxon>Fungi</taxon>
        <taxon>Dikarya</taxon>
        <taxon>Ascomycota</taxon>
        <taxon>Saccharomycotina</taxon>
        <taxon>Pichiomycetes</taxon>
        <taxon>Debaryomycetaceae</taxon>
        <taxon>Spathaspora</taxon>
    </lineage>
</organism>
<evidence type="ECO:0000313" key="7">
    <source>
        <dbReference type="Proteomes" id="UP000694255"/>
    </source>
</evidence>
<dbReference type="Pfam" id="PF13537">
    <property type="entry name" value="GATase_7"/>
    <property type="match status" value="1"/>
</dbReference>
<dbReference type="GO" id="GO:0004066">
    <property type="term" value="F:asparagine synthase (glutamine-hydrolyzing) activity"/>
    <property type="evidence" value="ECO:0007669"/>
    <property type="project" value="InterPro"/>
</dbReference>
<dbReference type="Proteomes" id="UP000694255">
    <property type="component" value="Unassembled WGS sequence"/>
</dbReference>
<evidence type="ECO:0000259" key="4">
    <source>
        <dbReference type="Pfam" id="PF00733"/>
    </source>
</evidence>
<dbReference type="AlphaFoldDB" id="A0A8J5QV92"/>
<keyword evidence="7" id="KW-1185">Reference proteome</keyword>
<comment type="caution">
    <text evidence="6">The sequence shown here is derived from an EMBL/GenBank/DDBJ whole genome shotgun (WGS) entry which is preliminary data.</text>
</comment>
<keyword evidence="3" id="KW-0315">Glutamine amidotransferase</keyword>
<dbReference type="GO" id="GO:0006529">
    <property type="term" value="P:asparagine biosynthetic process"/>
    <property type="evidence" value="ECO:0007669"/>
    <property type="project" value="UniProtKB-KW"/>
</dbReference>
<dbReference type="Pfam" id="PF00733">
    <property type="entry name" value="Asn_synthase"/>
    <property type="match status" value="1"/>
</dbReference>
<sequence>MCGILLRISNKSVEIPTCIPSTSFTTHNDIFQTWETQDPEIINQFLVEGSKLKPLTKQQLFKLNNLDYLRELNAKLSKIKNNVKLPAEVKKFELDSIQSEIDTLTKEDDDDDDEVVISDDINDLIYKVSNRGPDYLNYTQFKYDQIEYQSFSSILSLRQPFTKQPILRDQFILQFNGELYNQECLETNDTQFIIDTLHSQLERSEDRKLAILSTLRKLQGEFAVILIDVIDEKVYFGRDSIGKRSLCYKMTSNEIVISSVGTDGFIDCKNEIYEYDVQNHGINIYHLHNPPIPCPSNPDNIDEERLLTQLYDKLKQSTQIRQESIHPISHHANESTLAVLFSGGLDCTIIAGLICQHLSNTSRTSTIDLLTVGFENPRTGLSSHQSPDRKLATKSWFHLSKQFPGLQIQLVEINVDYQSWLGHKSRVLELMYPQNTEMDLSIAIAFYFASSKLPELTTMKKLINYDIDWETFESNPEKYVETKGGYFSDSKVLFSGLGADELFAGYSRHESIFTTLLPDTESGIVDEKYEELTRELMNDIQIIHVRNLGRDDRVMSCWGKELRYPYLDESFISWVVENVPGRMKFRYGFEMSKKGVVRLKPVRKYALRELAKRMGLGFVAEELKRAIQFGAKSAKMEIGQSKVKGTDSL</sequence>
<keyword evidence="2" id="KW-0061">Asparagine biosynthesis</keyword>
<evidence type="ECO:0000259" key="5">
    <source>
        <dbReference type="Pfam" id="PF13537"/>
    </source>
</evidence>
<proteinExistence type="predicted"/>
<dbReference type="GeneID" id="73470446"/>
<gene>
    <name evidence="6" type="ORF">J8A68_003646</name>
</gene>
<dbReference type="InterPro" id="IPR017932">
    <property type="entry name" value="GATase_2_dom"/>
</dbReference>
<dbReference type="PANTHER" id="PTHR45937:SF1">
    <property type="entry name" value="ASPARAGINE SYNTHETASE DOMAIN-CONTAINING PROTEIN 1"/>
    <property type="match status" value="1"/>
</dbReference>
<evidence type="ECO:0000256" key="3">
    <source>
        <dbReference type="ARBA" id="ARBA00022962"/>
    </source>
</evidence>
<dbReference type="CDD" id="cd01991">
    <property type="entry name" value="Asn_synthase_B_C"/>
    <property type="match status" value="1"/>
</dbReference>